<comment type="caution">
    <text evidence="2">The sequence shown here is derived from an EMBL/GenBank/DDBJ whole genome shotgun (WGS) entry which is preliminary data.</text>
</comment>
<protein>
    <submittedName>
        <fullName evidence="2">Uncharacterized protein</fullName>
    </submittedName>
</protein>
<feature type="compositionally biased region" description="Polar residues" evidence="1">
    <location>
        <begin position="426"/>
        <end position="438"/>
    </location>
</feature>
<name>A0ABQ9G8F9_9NEOP</name>
<gene>
    <name evidence="2" type="ORF">PR048_031626</name>
</gene>
<dbReference type="PANTHER" id="PTHR43686">
    <property type="entry name" value="SULFURTRANSFERASE-RELATED"/>
    <property type="match status" value="1"/>
</dbReference>
<organism evidence="2 3">
    <name type="scientific">Dryococelus australis</name>
    <dbReference type="NCBI Taxonomy" id="614101"/>
    <lineage>
        <taxon>Eukaryota</taxon>
        <taxon>Metazoa</taxon>
        <taxon>Ecdysozoa</taxon>
        <taxon>Arthropoda</taxon>
        <taxon>Hexapoda</taxon>
        <taxon>Insecta</taxon>
        <taxon>Pterygota</taxon>
        <taxon>Neoptera</taxon>
        <taxon>Polyneoptera</taxon>
        <taxon>Phasmatodea</taxon>
        <taxon>Verophasmatodea</taxon>
        <taxon>Anareolatae</taxon>
        <taxon>Phasmatidae</taxon>
        <taxon>Eurycanthinae</taxon>
        <taxon>Dryococelus</taxon>
    </lineage>
</organism>
<evidence type="ECO:0000256" key="1">
    <source>
        <dbReference type="SAM" id="MobiDB-lite"/>
    </source>
</evidence>
<sequence>MAQRFPLADQCVLFDSKTEHLRWFMLPSEAQDLLLGNSQNVKHKVPFDPVKYCGSRGSISENGDSGQPMETPVMFPIMRANSLDFSRHNSLPTVERSSLSMFTAAPTISIVQSQPDLVWTDGVIHPDRTSLDLSSSPPQFAVGEAMRPTSVLPPGPLNTIVDEDSYPCRTRCYSLGSSTVTPPILSPQTMASLGIGQITTPIARQRRQCSCSSQTELNSLELETGSPIPSLGLLQLSTSVNDSSFYSQPSPGIGTTQSPEDLQAYVKEMTNEIATEIKSEIRGVISKVEDVLSESAEVAGDNHPLISGNGFSSDRLHDGIRGISVSSADVADYIVEFSKGMASKMKTEIREIVSAVDSLISLDNHQSLSPTHDRLSSPLSPADVTDSYTSVAGNILASKLVDLPGERTQSSECSSDETVIHIMTVDQKQNSAPTNVADKSSEDEDLEEEAYGDIGVENKHCLLMRSNINSVSSQDSGINLTFQESDSSSHSNYTTKSDEKLSVRKRKINLSLSDTSSTSSSVADRFSAKSVELGKDNTEALDDSCATGVCALSSEDMKSRLATTASGTCTTTRWHCPPKTIWKPAVEALQEFDMIRDGDRVMVCLSGGKDSLSLLHTLHQYQFYVRSKGIQFSLGAATVDPGSTAYDPRPLIPYLEALGVHYLYEEQGKDTGCATVSIQASVQSANVVVNSG</sequence>
<dbReference type="Proteomes" id="UP001159363">
    <property type="component" value="Chromosome 14"/>
</dbReference>
<evidence type="ECO:0000313" key="3">
    <source>
        <dbReference type="Proteomes" id="UP001159363"/>
    </source>
</evidence>
<reference evidence="2 3" key="1">
    <citation type="submission" date="2023-02" db="EMBL/GenBank/DDBJ databases">
        <title>LHISI_Scaffold_Assembly.</title>
        <authorList>
            <person name="Stuart O.P."/>
            <person name="Cleave R."/>
            <person name="Magrath M.J.L."/>
            <person name="Mikheyev A.S."/>
        </authorList>
    </citation>
    <scope>NUCLEOTIDE SEQUENCE [LARGE SCALE GENOMIC DNA]</scope>
    <source>
        <strain evidence="2">Daus_M_001</strain>
        <tissue evidence="2">Leg muscle</tissue>
    </source>
</reference>
<dbReference type="SUPFAM" id="SSF52402">
    <property type="entry name" value="Adenine nucleotide alpha hydrolases-like"/>
    <property type="match status" value="1"/>
</dbReference>
<dbReference type="EMBL" id="JARBHB010000015">
    <property type="protein sequence ID" value="KAJ8867821.1"/>
    <property type="molecule type" value="Genomic_DNA"/>
</dbReference>
<dbReference type="Gene3D" id="3.40.50.620">
    <property type="entry name" value="HUPs"/>
    <property type="match status" value="1"/>
</dbReference>
<keyword evidence="3" id="KW-1185">Reference proteome</keyword>
<accession>A0ABQ9G8F9</accession>
<feature type="region of interest" description="Disordered" evidence="1">
    <location>
        <begin position="426"/>
        <end position="445"/>
    </location>
</feature>
<dbReference type="PANTHER" id="PTHR43686:SF1">
    <property type="entry name" value="AMINOTRAN_5 DOMAIN-CONTAINING PROTEIN"/>
    <property type="match status" value="1"/>
</dbReference>
<evidence type="ECO:0000313" key="2">
    <source>
        <dbReference type="EMBL" id="KAJ8867821.1"/>
    </source>
</evidence>
<proteinExistence type="predicted"/>
<dbReference type="InterPro" id="IPR014729">
    <property type="entry name" value="Rossmann-like_a/b/a_fold"/>
</dbReference>